<evidence type="ECO:0000256" key="14">
    <source>
        <dbReference type="SAM" id="Phobius"/>
    </source>
</evidence>
<keyword evidence="10" id="KW-0325">Glycoprotein</keyword>
<keyword evidence="9 14" id="KW-0472">Membrane</keyword>
<evidence type="ECO:0000256" key="9">
    <source>
        <dbReference type="ARBA" id="ARBA00023136"/>
    </source>
</evidence>
<organism evidence="15 16">
    <name type="scientific">Ciona savignyi</name>
    <name type="common">Pacific transparent sea squirt</name>
    <dbReference type="NCBI Taxonomy" id="51511"/>
    <lineage>
        <taxon>Eukaryota</taxon>
        <taxon>Metazoa</taxon>
        <taxon>Chordata</taxon>
        <taxon>Tunicata</taxon>
        <taxon>Ascidiacea</taxon>
        <taxon>Phlebobranchia</taxon>
        <taxon>Cionidae</taxon>
        <taxon>Ciona</taxon>
    </lineage>
</organism>
<evidence type="ECO:0000256" key="11">
    <source>
        <dbReference type="ARBA" id="ARBA00023201"/>
    </source>
</evidence>
<feature type="transmembrane region" description="Helical" evidence="14">
    <location>
        <begin position="53"/>
        <end position="71"/>
    </location>
</feature>
<reference evidence="16" key="1">
    <citation type="submission" date="2003-08" db="EMBL/GenBank/DDBJ databases">
        <authorList>
            <person name="Birren B."/>
            <person name="Nusbaum C."/>
            <person name="Abebe A."/>
            <person name="Abouelleil A."/>
            <person name="Adekoya E."/>
            <person name="Ait-zahra M."/>
            <person name="Allen N."/>
            <person name="Allen T."/>
            <person name="An P."/>
            <person name="Anderson M."/>
            <person name="Anderson S."/>
            <person name="Arachchi H."/>
            <person name="Armbruster J."/>
            <person name="Bachantsang P."/>
            <person name="Baldwin J."/>
            <person name="Barry A."/>
            <person name="Bayul T."/>
            <person name="Blitshsteyn B."/>
            <person name="Bloom T."/>
            <person name="Blye J."/>
            <person name="Boguslavskiy L."/>
            <person name="Borowsky M."/>
            <person name="Boukhgalter B."/>
            <person name="Brunache A."/>
            <person name="Butler J."/>
            <person name="Calixte N."/>
            <person name="Calvo S."/>
            <person name="Camarata J."/>
            <person name="Campo K."/>
            <person name="Chang J."/>
            <person name="Cheshatsang Y."/>
            <person name="Citroen M."/>
            <person name="Collymore A."/>
            <person name="Considine T."/>
            <person name="Cook A."/>
            <person name="Cooke P."/>
            <person name="Corum B."/>
            <person name="Cuomo C."/>
            <person name="David R."/>
            <person name="Dawoe T."/>
            <person name="Degray S."/>
            <person name="Dodge S."/>
            <person name="Dooley K."/>
            <person name="Dorje P."/>
            <person name="Dorjee K."/>
            <person name="Dorris L."/>
            <person name="Duffey N."/>
            <person name="Dupes A."/>
            <person name="Elkins T."/>
            <person name="Engels R."/>
            <person name="Erickson J."/>
            <person name="Farina A."/>
            <person name="Faro S."/>
            <person name="Ferreira P."/>
            <person name="Fischer H."/>
            <person name="Fitzgerald M."/>
            <person name="Foley K."/>
            <person name="Gage D."/>
            <person name="Galagan J."/>
            <person name="Gearin G."/>
            <person name="Gnerre S."/>
            <person name="Gnirke A."/>
            <person name="Goyette A."/>
            <person name="Graham J."/>
            <person name="Grandbois E."/>
            <person name="Gyaltsen K."/>
            <person name="Hafez N."/>
            <person name="Hagopian D."/>
            <person name="Hagos B."/>
            <person name="Hall J."/>
            <person name="Hatcher B."/>
            <person name="Heller A."/>
            <person name="Higgins H."/>
            <person name="Honan T."/>
            <person name="Horn A."/>
            <person name="Houde N."/>
            <person name="Hughes L."/>
            <person name="Hulme W."/>
            <person name="Husby E."/>
            <person name="Iliev I."/>
            <person name="Jaffe D."/>
            <person name="Jones C."/>
            <person name="Kamal M."/>
            <person name="Kamat A."/>
            <person name="Kamvysselis M."/>
            <person name="Karlsson E."/>
            <person name="Kells C."/>
            <person name="Kieu A."/>
            <person name="Kisner P."/>
            <person name="Kodira C."/>
            <person name="Kulbokas E."/>
            <person name="Labutti K."/>
            <person name="Lama D."/>
            <person name="Landers T."/>
            <person name="Leger J."/>
            <person name="Levine S."/>
            <person name="Lewis D."/>
            <person name="Lewis T."/>
            <person name="Lindblad-toh K."/>
            <person name="Liu X."/>
            <person name="Lokyitsang T."/>
            <person name="Lokyitsang Y."/>
            <person name="Lucien O."/>
            <person name="Lui A."/>
            <person name="Ma L.J."/>
            <person name="Mabbitt R."/>
            <person name="Macdonald J."/>
            <person name="Maclean C."/>
            <person name="Major J."/>
            <person name="Manning J."/>
            <person name="Marabella R."/>
            <person name="Maru K."/>
            <person name="Matthews C."/>
            <person name="Mauceli E."/>
            <person name="Mccarthy M."/>
            <person name="Mcdonough S."/>
            <person name="Mcghee T."/>
            <person name="Meldrim J."/>
            <person name="Meneus L."/>
            <person name="Mesirov J."/>
            <person name="Mihalev A."/>
            <person name="Mihova T."/>
            <person name="Mikkelsen T."/>
            <person name="Mlenga V."/>
            <person name="Moru K."/>
            <person name="Mozes J."/>
            <person name="Mulrain L."/>
            <person name="Munson G."/>
            <person name="Naylor J."/>
            <person name="Newes C."/>
            <person name="Nguyen C."/>
            <person name="Nguyen N."/>
            <person name="Nguyen T."/>
            <person name="Nicol R."/>
            <person name="Nielsen C."/>
            <person name="Nizzari M."/>
            <person name="Norbu C."/>
            <person name="Norbu N."/>
            <person name="O'donnell P."/>
            <person name="Okoawo O."/>
            <person name="O'leary S."/>
            <person name="Omotosho B."/>
            <person name="O'neill K."/>
            <person name="Osman S."/>
            <person name="Parker S."/>
            <person name="Perrin D."/>
            <person name="Phunkhang P."/>
            <person name="Piqani B."/>
            <person name="Purcell S."/>
            <person name="Rachupka T."/>
            <person name="Ramasamy U."/>
            <person name="Rameau R."/>
            <person name="Ray V."/>
            <person name="Raymond C."/>
            <person name="Retta R."/>
            <person name="Richardson S."/>
            <person name="Rise C."/>
            <person name="Rodriguez J."/>
            <person name="Rogers J."/>
            <person name="Rogov P."/>
            <person name="Rutman M."/>
            <person name="Schupbach R."/>
            <person name="Seaman C."/>
            <person name="Settipalli S."/>
            <person name="Sharpe T."/>
            <person name="Sheridan J."/>
            <person name="Sherpa N."/>
            <person name="Shi J."/>
            <person name="Smirnov S."/>
            <person name="Smith C."/>
            <person name="Sougnez C."/>
            <person name="Spencer B."/>
            <person name="Stalker J."/>
            <person name="Stange-thomann N."/>
            <person name="Stavropoulos S."/>
            <person name="Stetson K."/>
            <person name="Stone C."/>
            <person name="Stone S."/>
            <person name="Stubbs M."/>
            <person name="Talamas J."/>
            <person name="Tchuinga P."/>
            <person name="Tenzing P."/>
            <person name="Tesfaye S."/>
            <person name="Theodore J."/>
            <person name="Thoulutsang Y."/>
            <person name="Topham K."/>
            <person name="Towey S."/>
            <person name="Tsamla T."/>
            <person name="Tsomo N."/>
            <person name="Vallee D."/>
            <person name="Vassiliev H."/>
            <person name="Venkataraman V."/>
            <person name="Vinson J."/>
            <person name="Vo A."/>
            <person name="Wade C."/>
            <person name="Wang S."/>
            <person name="Wangchuk T."/>
            <person name="Wangdi T."/>
            <person name="Whittaker C."/>
            <person name="Wilkinson J."/>
            <person name="Wu Y."/>
            <person name="Wyman D."/>
            <person name="Yadav S."/>
            <person name="Yang S."/>
            <person name="Yang X."/>
            <person name="Yeager S."/>
            <person name="Yee E."/>
            <person name="Young G."/>
            <person name="Zainoun J."/>
            <person name="Zembeck L."/>
            <person name="Zimmer A."/>
            <person name="Zody M."/>
            <person name="Lander E."/>
        </authorList>
    </citation>
    <scope>NUCLEOTIDE SEQUENCE [LARGE SCALE GENOMIC DNA]</scope>
</reference>
<dbReference type="InterPro" id="IPR001734">
    <property type="entry name" value="Na/solute_symporter"/>
</dbReference>
<dbReference type="PANTHER" id="PTHR42985:SF45">
    <property type="entry name" value="SODIUM_IODIDE COTRANSPORTER-LIKE"/>
    <property type="match status" value="1"/>
</dbReference>
<evidence type="ECO:0000256" key="12">
    <source>
        <dbReference type="ARBA" id="ARBA00036099"/>
    </source>
</evidence>
<comment type="subcellular location">
    <subcellularLocation>
        <location evidence="1">Cell membrane</location>
        <topology evidence="1">Multi-pass membrane protein</topology>
    </subcellularLocation>
</comment>
<dbReference type="GO" id="GO:0015075">
    <property type="term" value="F:monoatomic ion transmembrane transporter activity"/>
    <property type="evidence" value="ECO:0007669"/>
    <property type="project" value="UniProtKB-ARBA"/>
</dbReference>
<dbReference type="Proteomes" id="UP000007875">
    <property type="component" value="Unassembled WGS sequence"/>
</dbReference>
<dbReference type="CDD" id="cd11492">
    <property type="entry name" value="SLC5sbd_NIS-SMVT"/>
    <property type="match status" value="1"/>
</dbReference>
<feature type="transmembrane region" description="Helical" evidence="14">
    <location>
        <begin position="13"/>
        <end position="32"/>
    </location>
</feature>
<keyword evidence="6 14" id="KW-1133">Transmembrane helix</keyword>
<dbReference type="OMA" id="SMGWLFN"/>
<feature type="transmembrane region" description="Helical" evidence="14">
    <location>
        <begin position="77"/>
        <end position="103"/>
    </location>
</feature>
<dbReference type="PROSITE" id="PS00456">
    <property type="entry name" value="NA_SOLUT_SYMP_1"/>
    <property type="match status" value="1"/>
</dbReference>
<evidence type="ECO:0000256" key="7">
    <source>
        <dbReference type="ARBA" id="ARBA00023053"/>
    </source>
</evidence>
<dbReference type="GeneTree" id="ENSGT00940000164120"/>
<evidence type="ECO:0000313" key="16">
    <source>
        <dbReference type="Proteomes" id="UP000007875"/>
    </source>
</evidence>
<dbReference type="GO" id="GO:0005886">
    <property type="term" value="C:plasma membrane"/>
    <property type="evidence" value="ECO:0007669"/>
    <property type="project" value="UniProtKB-SubCell"/>
</dbReference>
<feature type="transmembrane region" description="Helical" evidence="14">
    <location>
        <begin position="240"/>
        <end position="258"/>
    </location>
</feature>
<evidence type="ECO:0000256" key="2">
    <source>
        <dbReference type="ARBA" id="ARBA00006434"/>
    </source>
</evidence>
<dbReference type="InterPro" id="IPR051163">
    <property type="entry name" value="Sodium:Solute_Symporter_SSF"/>
</dbReference>
<evidence type="ECO:0008006" key="17">
    <source>
        <dbReference type="Google" id="ProtNLM"/>
    </source>
</evidence>
<evidence type="ECO:0000256" key="8">
    <source>
        <dbReference type="ARBA" id="ARBA00023065"/>
    </source>
</evidence>
<evidence type="ECO:0000256" key="3">
    <source>
        <dbReference type="ARBA" id="ARBA00022448"/>
    </source>
</evidence>
<feature type="transmembrane region" description="Helical" evidence="14">
    <location>
        <begin position="161"/>
        <end position="178"/>
    </location>
</feature>
<evidence type="ECO:0000256" key="6">
    <source>
        <dbReference type="ARBA" id="ARBA00022989"/>
    </source>
</evidence>
<evidence type="ECO:0000256" key="5">
    <source>
        <dbReference type="ARBA" id="ARBA00022692"/>
    </source>
</evidence>
<dbReference type="eggNOG" id="KOG2349">
    <property type="taxonomic scope" value="Eukaryota"/>
</dbReference>
<dbReference type="HOGENOM" id="CLU_018808_11_1_1"/>
<dbReference type="Ensembl" id="ENSCSAVT00000008552.1">
    <property type="protein sequence ID" value="ENSCSAVP00000008443.1"/>
    <property type="gene ID" value="ENSCSAVG00000005012.1"/>
</dbReference>
<dbReference type="GO" id="GO:0015293">
    <property type="term" value="F:symporter activity"/>
    <property type="evidence" value="ECO:0007669"/>
    <property type="project" value="TreeGrafter"/>
</dbReference>
<dbReference type="PROSITE" id="PS50283">
    <property type="entry name" value="NA_SOLUT_SYMP_3"/>
    <property type="match status" value="1"/>
</dbReference>
<keyword evidence="8" id="KW-0406">Ion transport</keyword>
<dbReference type="NCBIfam" id="TIGR00813">
    <property type="entry name" value="sss"/>
    <property type="match status" value="1"/>
</dbReference>
<dbReference type="PANTHER" id="PTHR42985">
    <property type="entry name" value="SODIUM-COUPLED MONOCARBOXYLATE TRANSPORTER"/>
    <property type="match status" value="1"/>
</dbReference>
<evidence type="ECO:0000256" key="4">
    <source>
        <dbReference type="ARBA" id="ARBA00022475"/>
    </source>
</evidence>
<accession>H2YSY3</accession>
<reference evidence="15" key="3">
    <citation type="submission" date="2025-09" db="UniProtKB">
        <authorList>
            <consortium name="Ensembl"/>
        </authorList>
    </citation>
    <scope>IDENTIFICATION</scope>
</reference>
<protein>
    <recommendedName>
        <fullName evidence="17">Sodium-coupled monocarboxylate transporter 1</fullName>
    </recommendedName>
</protein>
<keyword evidence="11" id="KW-0739">Sodium transport</keyword>
<keyword evidence="4" id="KW-1003">Cell membrane</keyword>
<evidence type="ECO:0000313" key="15">
    <source>
        <dbReference type="Ensembl" id="ENSCSAVP00000008443.1"/>
    </source>
</evidence>
<keyword evidence="5 14" id="KW-0812">Transmembrane</keyword>
<feature type="transmembrane region" description="Helical" evidence="14">
    <location>
        <begin position="439"/>
        <end position="457"/>
    </location>
</feature>
<dbReference type="GO" id="GO:0006814">
    <property type="term" value="P:sodium ion transport"/>
    <property type="evidence" value="ECO:0007669"/>
    <property type="project" value="UniProtKB-KW"/>
</dbReference>
<dbReference type="InParanoid" id="H2YSY3"/>
<dbReference type="Pfam" id="PF00474">
    <property type="entry name" value="SSF"/>
    <property type="match status" value="1"/>
</dbReference>
<comment type="catalytic activity">
    <reaction evidence="12">
        <text>iodide(out) + 2 Na(+)(out) = iodide(in) + 2 Na(+)(in)</text>
        <dbReference type="Rhea" id="RHEA:71207"/>
        <dbReference type="ChEBI" id="CHEBI:16382"/>
        <dbReference type="ChEBI" id="CHEBI:29101"/>
    </reaction>
</comment>
<dbReference type="InterPro" id="IPR018212">
    <property type="entry name" value="Na/solute_symporter_CS"/>
</dbReference>
<reference evidence="15" key="2">
    <citation type="submission" date="2025-08" db="UniProtKB">
        <authorList>
            <consortium name="Ensembl"/>
        </authorList>
    </citation>
    <scope>IDENTIFICATION</scope>
</reference>
<dbReference type="GO" id="GO:0098660">
    <property type="term" value="P:inorganic ion transmembrane transport"/>
    <property type="evidence" value="ECO:0007669"/>
    <property type="project" value="UniProtKB-ARBA"/>
</dbReference>
<name>H2YSY3_CIOSA</name>
<feature type="transmembrane region" description="Helical" evidence="14">
    <location>
        <begin position="279"/>
        <end position="304"/>
    </location>
</feature>
<dbReference type="InterPro" id="IPR038377">
    <property type="entry name" value="Na/Glc_symporter_sf"/>
</dbReference>
<sequence length="630" mass="69104">MQEVVRSFGVWDYVVFGLLFVISAFIGLFFAFRSRNKSNDSQEYLLGGRQLHAVPVAFSLTAGFLSAITVLGTPSEFYIYGTMFTYYCFVYFIVAIVASEIYIPLFYKLGITSTYEYLEMRFNVYVRVVATTIYIINQVLYIGIVIYAPALALNEVTGLDLWTSVIVTAVVCTFYTTLGGLKAVIWTDVFQCTVMVVGFLAVIIQGSIRLGGFNNVWKIAERGGRVDFVHFEGDPRIRHTFWSILTGGTFLWTGIYCTTQTVVQRYLCCKSLNHARVSVLLNAVGIAIIAILAGMSGLTMYAYYVDCDPFSAGWVSATDQLMPYFVMDILYEFPGLPGVYLCSTFSGTLSTVSSGINAMASVTLEDYIKPIKKDLSPRAEVWISKLLVVFYGGCCLAMSALAANLGGVLNAALSINGMISGPMVALFTMGWAFPWINSWGALSGVISGLALATWSYVGSTIYPPSNEFLRKMQLSTESCEFGNVSLSLNVTTALPATTPNFTLPTPLAPPIADFYAMSYLYYGVLGFITALVVGFVVSFATGLQDPSKLPPGVTIAFFDHPLFGWLPRKVRHVLRCGVGYDVEDEKSDLKNEKFDSISSEGEIKNGGHGYVNHAVDTTSETSLEEAITRL</sequence>
<evidence type="ECO:0000256" key="13">
    <source>
        <dbReference type="RuleBase" id="RU362091"/>
    </source>
</evidence>
<evidence type="ECO:0000256" key="1">
    <source>
        <dbReference type="ARBA" id="ARBA00004651"/>
    </source>
</evidence>
<feature type="transmembrane region" description="Helical" evidence="14">
    <location>
        <begin position="124"/>
        <end position="149"/>
    </location>
</feature>
<comment type="similarity">
    <text evidence="2 13">Belongs to the sodium:solute symporter (SSF) (TC 2.A.21) family.</text>
</comment>
<feature type="transmembrane region" description="Helical" evidence="14">
    <location>
        <begin position="408"/>
        <end position="427"/>
    </location>
</feature>
<keyword evidence="16" id="KW-1185">Reference proteome</keyword>
<feature type="transmembrane region" description="Helical" evidence="14">
    <location>
        <begin position="381"/>
        <end position="402"/>
    </location>
</feature>
<proteinExistence type="inferred from homology"/>
<feature type="transmembrane region" description="Helical" evidence="14">
    <location>
        <begin position="519"/>
        <end position="540"/>
    </location>
</feature>
<dbReference type="STRING" id="51511.ENSCSAVP00000008443"/>
<keyword evidence="3" id="KW-0813">Transport</keyword>
<feature type="transmembrane region" description="Helical" evidence="14">
    <location>
        <begin position="185"/>
        <end position="208"/>
    </location>
</feature>
<keyword evidence="7" id="KW-0915">Sodium</keyword>
<evidence type="ECO:0000256" key="10">
    <source>
        <dbReference type="ARBA" id="ARBA00023180"/>
    </source>
</evidence>
<dbReference type="AlphaFoldDB" id="H2YSY3"/>
<dbReference type="Gene3D" id="1.20.1730.10">
    <property type="entry name" value="Sodium/glucose cotransporter"/>
    <property type="match status" value="1"/>
</dbReference>